<organism evidence="1">
    <name type="scientific">Rhizophora mucronata</name>
    <name type="common">Asiatic mangrove</name>
    <dbReference type="NCBI Taxonomy" id="61149"/>
    <lineage>
        <taxon>Eukaryota</taxon>
        <taxon>Viridiplantae</taxon>
        <taxon>Streptophyta</taxon>
        <taxon>Embryophyta</taxon>
        <taxon>Tracheophyta</taxon>
        <taxon>Spermatophyta</taxon>
        <taxon>Magnoliopsida</taxon>
        <taxon>eudicotyledons</taxon>
        <taxon>Gunneridae</taxon>
        <taxon>Pentapetalae</taxon>
        <taxon>rosids</taxon>
        <taxon>fabids</taxon>
        <taxon>Malpighiales</taxon>
        <taxon>Rhizophoraceae</taxon>
        <taxon>Rhizophora</taxon>
    </lineage>
</organism>
<dbReference type="EMBL" id="GGEC01067187">
    <property type="protein sequence ID" value="MBX47671.1"/>
    <property type="molecule type" value="Transcribed_RNA"/>
</dbReference>
<proteinExistence type="predicted"/>
<reference evidence="1" key="1">
    <citation type="submission" date="2018-02" db="EMBL/GenBank/DDBJ databases">
        <title>Rhizophora mucronata_Transcriptome.</title>
        <authorList>
            <person name="Meera S.P."/>
            <person name="Sreeshan A."/>
            <person name="Augustine A."/>
        </authorList>
    </citation>
    <scope>NUCLEOTIDE SEQUENCE</scope>
    <source>
        <tissue evidence="1">Leaf</tissue>
    </source>
</reference>
<evidence type="ECO:0000313" key="1">
    <source>
        <dbReference type="EMBL" id="MBX47671.1"/>
    </source>
</evidence>
<sequence length="55" mass="6150">MLGDNGPLSLLSEISRNCKLLGRVLGTEPVIAFEWRSRNSRFWHPDIDGGIAPTR</sequence>
<accession>A0A2P2NZ58</accession>
<protein>
    <submittedName>
        <fullName evidence="1">Uncharacterized protein</fullName>
    </submittedName>
</protein>
<dbReference type="AlphaFoldDB" id="A0A2P2NZ58"/>
<name>A0A2P2NZ58_RHIMU</name>